<proteinExistence type="predicted"/>
<keyword evidence="2" id="KW-1133">Transmembrane helix</keyword>
<name>A0A164RFX0_9AGAM</name>
<evidence type="ECO:0000313" key="3">
    <source>
        <dbReference type="EMBL" id="KZS90518.1"/>
    </source>
</evidence>
<feature type="region of interest" description="Disordered" evidence="1">
    <location>
        <begin position="277"/>
        <end position="338"/>
    </location>
</feature>
<sequence length="435" mass="45712">MAVLAAPWPGPTPPPPLPPSEKAKGKRKWDGENALAILPRQSPDPSCDDVGNFVLSCAPVTGQIVVQNTSMHFVWNRNEPSFAQFEVVDVYLFHADNLAQATNKTGLQNQAGRTAFAVNDSWWGPRGDQWDGHNVSFPMYFIVVPGGHVLTGGEPPQSTFTAIQTRLPDSILAAQASSSAAASSSSVAASLSQSSASSASAASASSFASSRSGGSAIPSSTSTSTSGSRSSGLQNADNDNSFPHWAIALLAVLGTLALLAILLVFFLLLRSIRSRKRGAPRRTLSNRGSIGSSTPIMAQVGSGPASPVQPPPGGGVIGGVPKRAQSLGGVSTATSADPGLISNADAAIMAAAFRDTLRNPAFPDRPIEEGESPDSQQPQKEVLQRELAEEGRDIRSVNSSRVRVEGDESTIQGHDRDPDYEHDEPEVDRDAEPYR</sequence>
<dbReference type="EMBL" id="KV419421">
    <property type="protein sequence ID" value="KZS90518.1"/>
    <property type="molecule type" value="Genomic_DNA"/>
</dbReference>
<dbReference type="AlphaFoldDB" id="A0A164RFX0"/>
<evidence type="ECO:0000256" key="2">
    <source>
        <dbReference type="SAM" id="Phobius"/>
    </source>
</evidence>
<keyword evidence="4" id="KW-1185">Reference proteome</keyword>
<feature type="compositionally biased region" description="Low complexity" evidence="1">
    <location>
        <begin position="207"/>
        <end position="232"/>
    </location>
</feature>
<evidence type="ECO:0000313" key="4">
    <source>
        <dbReference type="Proteomes" id="UP000076722"/>
    </source>
</evidence>
<accession>A0A164RFX0</accession>
<gene>
    <name evidence="3" type="ORF">SISNIDRAFT_488393</name>
</gene>
<feature type="compositionally biased region" description="Polar residues" evidence="1">
    <location>
        <begin position="283"/>
        <end position="296"/>
    </location>
</feature>
<protein>
    <submittedName>
        <fullName evidence="3">Uncharacterized protein</fullName>
    </submittedName>
</protein>
<feature type="compositionally biased region" description="Pro residues" evidence="1">
    <location>
        <begin position="8"/>
        <end position="19"/>
    </location>
</feature>
<dbReference type="OrthoDB" id="2278929at2759"/>
<evidence type="ECO:0000256" key="1">
    <source>
        <dbReference type="SAM" id="MobiDB-lite"/>
    </source>
</evidence>
<organism evidence="3 4">
    <name type="scientific">Sistotremastrum niveocremeum HHB9708</name>
    <dbReference type="NCBI Taxonomy" id="1314777"/>
    <lineage>
        <taxon>Eukaryota</taxon>
        <taxon>Fungi</taxon>
        <taxon>Dikarya</taxon>
        <taxon>Basidiomycota</taxon>
        <taxon>Agaricomycotina</taxon>
        <taxon>Agaricomycetes</taxon>
        <taxon>Sistotremastrales</taxon>
        <taxon>Sistotremastraceae</taxon>
        <taxon>Sertulicium</taxon>
        <taxon>Sertulicium niveocremeum</taxon>
    </lineage>
</organism>
<dbReference type="Proteomes" id="UP000076722">
    <property type="component" value="Unassembled WGS sequence"/>
</dbReference>
<feature type="region of interest" description="Disordered" evidence="1">
    <location>
        <begin position="207"/>
        <end position="235"/>
    </location>
</feature>
<feature type="compositionally biased region" description="Basic and acidic residues" evidence="1">
    <location>
        <begin position="382"/>
        <end position="395"/>
    </location>
</feature>
<keyword evidence="2" id="KW-0812">Transmembrane</keyword>
<feature type="transmembrane region" description="Helical" evidence="2">
    <location>
        <begin position="245"/>
        <end position="269"/>
    </location>
</feature>
<reference evidence="3 4" key="1">
    <citation type="journal article" date="2016" name="Mol. Biol. Evol.">
        <title>Comparative Genomics of Early-Diverging Mushroom-Forming Fungi Provides Insights into the Origins of Lignocellulose Decay Capabilities.</title>
        <authorList>
            <person name="Nagy L.G."/>
            <person name="Riley R."/>
            <person name="Tritt A."/>
            <person name="Adam C."/>
            <person name="Daum C."/>
            <person name="Floudas D."/>
            <person name="Sun H."/>
            <person name="Yadav J.S."/>
            <person name="Pangilinan J."/>
            <person name="Larsson K.H."/>
            <person name="Matsuura K."/>
            <person name="Barry K."/>
            <person name="Labutti K."/>
            <person name="Kuo R."/>
            <person name="Ohm R.A."/>
            <person name="Bhattacharya S.S."/>
            <person name="Shirouzu T."/>
            <person name="Yoshinaga Y."/>
            <person name="Martin F.M."/>
            <person name="Grigoriev I.V."/>
            <person name="Hibbett D.S."/>
        </authorList>
    </citation>
    <scope>NUCLEOTIDE SEQUENCE [LARGE SCALE GENOMIC DNA]</scope>
    <source>
        <strain evidence="3 4">HHB9708</strain>
    </source>
</reference>
<feature type="region of interest" description="Disordered" evidence="1">
    <location>
        <begin position="1"/>
        <end position="29"/>
    </location>
</feature>
<dbReference type="STRING" id="1314777.A0A164RFX0"/>
<feature type="region of interest" description="Disordered" evidence="1">
    <location>
        <begin position="359"/>
        <end position="435"/>
    </location>
</feature>
<keyword evidence="2" id="KW-0472">Membrane</keyword>